<evidence type="ECO:0000256" key="2">
    <source>
        <dbReference type="ARBA" id="ARBA00023315"/>
    </source>
</evidence>
<keyword evidence="5" id="KW-1185">Reference proteome</keyword>
<keyword evidence="2" id="KW-0012">Acyltransferase</keyword>
<dbReference type="EMBL" id="AYZD01000033">
    <property type="protein sequence ID" value="KRM95148.1"/>
    <property type="molecule type" value="Genomic_DNA"/>
</dbReference>
<dbReference type="SUPFAM" id="SSF55729">
    <property type="entry name" value="Acyl-CoA N-acyltransferases (Nat)"/>
    <property type="match status" value="1"/>
</dbReference>
<evidence type="ECO:0000313" key="5">
    <source>
        <dbReference type="Proteomes" id="UP000051015"/>
    </source>
</evidence>
<evidence type="ECO:0000313" key="4">
    <source>
        <dbReference type="EMBL" id="KRM95148.1"/>
    </source>
</evidence>
<dbReference type="InterPro" id="IPR016181">
    <property type="entry name" value="Acyl_CoA_acyltransferase"/>
</dbReference>
<dbReference type="STRING" id="1423725.FC19_GL002243"/>
<gene>
    <name evidence="4" type="ORF">FC19_GL002243</name>
</gene>
<protein>
    <submittedName>
        <fullName evidence="4">N-acetyltransferase GCN5</fullName>
    </submittedName>
</protein>
<accession>A0A0R2D4Q0</accession>
<name>A0A0R2D4Q0_9LACO</name>
<dbReference type="PATRIC" id="fig|1423725.3.peg.2310"/>
<proteinExistence type="predicted"/>
<keyword evidence="1 4" id="KW-0808">Transferase</keyword>
<dbReference type="AlphaFoldDB" id="A0A0R2D4Q0"/>
<dbReference type="CDD" id="cd04301">
    <property type="entry name" value="NAT_SF"/>
    <property type="match status" value="1"/>
</dbReference>
<dbReference type="Gene3D" id="3.40.630.30">
    <property type="match status" value="1"/>
</dbReference>
<dbReference type="PANTHER" id="PTHR10908:SF0">
    <property type="entry name" value="SEROTONIN N-ACETYLTRANSFERASE"/>
    <property type="match status" value="1"/>
</dbReference>
<dbReference type="Proteomes" id="UP000051015">
    <property type="component" value="Unassembled WGS sequence"/>
</dbReference>
<dbReference type="InterPro" id="IPR000182">
    <property type="entry name" value="GNAT_dom"/>
</dbReference>
<evidence type="ECO:0000259" key="3">
    <source>
        <dbReference type="PROSITE" id="PS51186"/>
    </source>
</evidence>
<comment type="caution">
    <text evidence="4">The sequence shown here is derived from an EMBL/GenBank/DDBJ whole genome shotgun (WGS) entry which is preliminary data.</text>
</comment>
<dbReference type="OrthoDB" id="9800962at2"/>
<dbReference type="PROSITE" id="PS51186">
    <property type="entry name" value="GNAT"/>
    <property type="match status" value="1"/>
</dbReference>
<feature type="domain" description="N-acetyltransferase" evidence="3">
    <location>
        <begin position="1"/>
        <end position="159"/>
    </location>
</feature>
<dbReference type="InterPro" id="IPR051635">
    <property type="entry name" value="SNAT-like"/>
</dbReference>
<organism evidence="4 5">
    <name type="scientific">Liquorilactobacillus aquaticus DSM 21051</name>
    <dbReference type="NCBI Taxonomy" id="1423725"/>
    <lineage>
        <taxon>Bacteria</taxon>
        <taxon>Bacillati</taxon>
        <taxon>Bacillota</taxon>
        <taxon>Bacilli</taxon>
        <taxon>Lactobacillales</taxon>
        <taxon>Lactobacillaceae</taxon>
        <taxon>Liquorilactobacillus</taxon>
    </lineage>
</organism>
<dbReference type="Pfam" id="PF13508">
    <property type="entry name" value="Acetyltransf_7"/>
    <property type="match status" value="1"/>
</dbReference>
<reference evidence="4 5" key="1">
    <citation type="journal article" date="2015" name="Genome Announc.">
        <title>Expanding the biotechnology potential of lactobacilli through comparative genomics of 213 strains and associated genera.</title>
        <authorList>
            <person name="Sun Z."/>
            <person name="Harris H.M."/>
            <person name="McCann A."/>
            <person name="Guo C."/>
            <person name="Argimon S."/>
            <person name="Zhang W."/>
            <person name="Yang X."/>
            <person name="Jeffery I.B."/>
            <person name="Cooney J.C."/>
            <person name="Kagawa T.F."/>
            <person name="Liu W."/>
            <person name="Song Y."/>
            <person name="Salvetti E."/>
            <person name="Wrobel A."/>
            <person name="Rasinkangas P."/>
            <person name="Parkhill J."/>
            <person name="Rea M.C."/>
            <person name="O'Sullivan O."/>
            <person name="Ritari J."/>
            <person name="Douillard F.P."/>
            <person name="Paul Ross R."/>
            <person name="Yang R."/>
            <person name="Briner A.E."/>
            <person name="Felis G.E."/>
            <person name="de Vos W.M."/>
            <person name="Barrangou R."/>
            <person name="Klaenhammer T.R."/>
            <person name="Caufield P.W."/>
            <person name="Cui Y."/>
            <person name="Zhang H."/>
            <person name="O'Toole P.W."/>
        </authorList>
    </citation>
    <scope>NUCLEOTIDE SEQUENCE [LARGE SCALE GENOMIC DNA]</scope>
    <source>
        <strain evidence="4 5">DSM 21051</strain>
    </source>
</reference>
<dbReference type="GO" id="GO:0008080">
    <property type="term" value="F:N-acetyltransferase activity"/>
    <property type="evidence" value="ECO:0007669"/>
    <property type="project" value="UniProtKB-ARBA"/>
</dbReference>
<sequence>MVHPKEKDLFQIMEIERNGFSSAEAASLNSMRIRLRLINDSFLIARSKESNDVVGFIVGPAIKERYLRDEFFENVVANDTSAQYQSVLSLAVHPLVQGCGIGTQLLEAFAQLAKQAGRKAITLTCLEDRVSFYQKNGYKDEGISESQHASQKWHNMLLEFS</sequence>
<dbReference type="PANTHER" id="PTHR10908">
    <property type="entry name" value="SEROTONIN N-ACETYLTRANSFERASE"/>
    <property type="match status" value="1"/>
</dbReference>
<evidence type="ECO:0000256" key="1">
    <source>
        <dbReference type="ARBA" id="ARBA00022679"/>
    </source>
</evidence>